<sequence>MLNFHTLIYQICDKRLSVRSKFCNSVRSVCSEVLSPSYHLKIITYINSKNDKIVAISKDILSTVRNDNTYFPGYDGVYDGPSVPQHEDELGAGKQAVQVDRRAKAEGVFVAQAVCRIAVASDYLQGESSHGAVQDLETE</sequence>
<dbReference type="Proteomes" id="UP001054945">
    <property type="component" value="Unassembled WGS sequence"/>
</dbReference>
<protein>
    <submittedName>
        <fullName evidence="1">Uncharacterized protein</fullName>
    </submittedName>
</protein>
<organism evidence="1 2">
    <name type="scientific">Caerostris extrusa</name>
    <name type="common">Bark spider</name>
    <name type="synonym">Caerostris bankana</name>
    <dbReference type="NCBI Taxonomy" id="172846"/>
    <lineage>
        <taxon>Eukaryota</taxon>
        <taxon>Metazoa</taxon>
        <taxon>Ecdysozoa</taxon>
        <taxon>Arthropoda</taxon>
        <taxon>Chelicerata</taxon>
        <taxon>Arachnida</taxon>
        <taxon>Araneae</taxon>
        <taxon>Araneomorphae</taxon>
        <taxon>Entelegynae</taxon>
        <taxon>Araneoidea</taxon>
        <taxon>Araneidae</taxon>
        <taxon>Caerostris</taxon>
    </lineage>
</organism>
<dbReference type="EMBL" id="BPLR01012583">
    <property type="protein sequence ID" value="GIY54961.1"/>
    <property type="molecule type" value="Genomic_DNA"/>
</dbReference>
<dbReference type="AlphaFoldDB" id="A0AAV4UB57"/>
<evidence type="ECO:0000313" key="1">
    <source>
        <dbReference type="EMBL" id="GIY54961.1"/>
    </source>
</evidence>
<proteinExistence type="predicted"/>
<reference evidence="1 2" key="1">
    <citation type="submission" date="2021-06" db="EMBL/GenBank/DDBJ databases">
        <title>Caerostris extrusa draft genome.</title>
        <authorList>
            <person name="Kono N."/>
            <person name="Arakawa K."/>
        </authorList>
    </citation>
    <scope>NUCLEOTIDE SEQUENCE [LARGE SCALE GENOMIC DNA]</scope>
</reference>
<name>A0AAV4UB57_CAEEX</name>
<keyword evidence="2" id="KW-1185">Reference proteome</keyword>
<gene>
    <name evidence="1" type="ORF">CEXT_380821</name>
</gene>
<comment type="caution">
    <text evidence="1">The sequence shown here is derived from an EMBL/GenBank/DDBJ whole genome shotgun (WGS) entry which is preliminary data.</text>
</comment>
<accession>A0AAV4UB57</accession>
<evidence type="ECO:0000313" key="2">
    <source>
        <dbReference type="Proteomes" id="UP001054945"/>
    </source>
</evidence>